<reference evidence="1 2" key="1">
    <citation type="journal article" date="2008" name="Science">
        <title>The Physcomitrella genome reveals evolutionary insights into the conquest of land by plants.</title>
        <authorList>
            <person name="Rensing S."/>
            <person name="Lang D."/>
            <person name="Zimmer A."/>
            <person name="Terry A."/>
            <person name="Salamov A."/>
            <person name="Shapiro H."/>
            <person name="Nishiyama T."/>
            <person name="Perroud P.-F."/>
            <person name="Lindquist E."/>
            <person name="Kamisugi Y."/>
            <person name="Tanahashi T."/>
            <person name="Sakakibara K."/>
            <person name="Fujita T."/>
            <person name="Oishi K."/>
            <person name="Shin-I T."/>
            <person name="Kuroki Y."/>
            <person name="Toyoda A."/>
            <person name="Suzuki Y."/>
            <person name="Hashimoto A."/>
            <person name="Yamaguchi K."/>
            <person name="Sugano A."/>
            <person name="Kohara Y."/>
            <person name="Fujiyama A."/>
            <person name="Anterola A."/>
            <person name="Aoki S."/>
            <person name="Ashton N."/>
            <person name="Barbazuk W.B."/>
            <person name="Barker E."/>
            <person name="Bennetzen J."/>
            <person name="Bezanilla M."/>
            <person name="Blankenship R."/>
            <person name="Cho S.H."/>
            <person name="Dutcher S."/>
            <person name="Estelle M."/>
            <person name="Fawcett J.A."/>
            <person name="Gundlach H."/>
            <person name="Hanada K."/>
            <person name="Heyl A."/>
            <person name="Hicks K.A."/>
            <person name="Hugh J."/>
            <person name="Lohr M."/>
            <person name="Mayer K."/>
            <person name="Melkozernov A."/>
            <person name="Murata T."/>
            <person name="Nelson D."/>
            <person name="Pils B."/>
            <person name="Prigge M."/>
            <person name="Reiss B."/>
            <person name="Renner T."/>
            <person name="Rombauts S."/>
            <person name="Rushton P."/>
            <person name="Sanderfoot A."/>
            <person name="Schween G."/>
            <person name="Shiu S.-H."/>
            <person name="Stueber K."/>
            <person name="Theodoulou F.L."/>
            <person name="Tu H."/>
            <person name="Van de Peer Y."/>
            <person name="Verrier P.J."/>
            <person name="Waters E."/>
            <person name="Wood A."/>
            <person name="Yang L."/>
            <person name="Cove D."/>
            <person name="Cuming A."/>
            <person name="Hasebe M."/>
            <person name="Lucas S."/>
            <person name="Mishler D.B."/>
            <person name="Reski R."/>
            <person name="Grigoriev I."/>
            <person name="Quatrano R.S."/>
            <person name="Boore J.L."/>
        </authorList>
    </citation>
    <scope>NUCLEOTIDE SEQUENCE [LARGE SCALE GENOMIC DNA]</scope>
    <source>
        <strain evidence="1 2">cv. Gransden 2004</strain>
    </source>
</reference>
<keyword evidence="2" id="KW-1185">Reference proteome</keyword>
<dbReference type="EMBL" id="ABEU02000004">
    <property type="status" value="NOT_ANNOTATED_CDS"/>
    <property type="molecule type" value="Genomic_DNA"/>
</dbReference>
<dbReference type="Proteomes" id="UP000006727">
    <property type="component" value="Chromosome 4"/>
</dbReference>
<organism evidence="1 2">
    <name type="scientific">Physcomitrium patens</name>
    <name type="common">Spreading-leaved earth moss</name>
    <name type="synonym">Physcomitrella patens</name>
    <dbReference type="NCBI Taxonomy" id="3218"/>
    <lineage>
        <taxon>Eukaryota</taxon>
        <taxon>Viridiplantae</taxon>
        <taxon>Streptophyta</taxon>
        <taxon>Embryophyta</taxon>
        <taxon>Bryophyta</taxon>
        <taxon>Bryophytina</taxon>
        <taxon>Bryopsida</taxon>
        <taxon>Funariidae</taxon>
        <taxon>Funariales</taxon>
        <taxon>Funariaceae</taxon>
        <taxon>Physcomitrium</taxon>
    </lineage>
</organism>
<evidence type="ECO:0000313" key="2">
    <source>
        <dbReference type="Proteomes" id="UP000006727"/>
    </source>
</evidence>
<dbReference type="AlphaFoldDB" id="A0A7I3Z3C4"/>
<dbReference type="Gramene" id="Pp3c4_12993V3.1">
    <property type="protein sequence ID" value="PAC:32920184.CDS.1"/>
    <property type="gene ID" value="Pp3c4_12993"/>
</dbReference>
<accession>A0A7I3Z3C4</accession>
<reference evidence="1 2" key="2">
    <citation type="journal article" date="2018" name="Plant J.">
        <title>The Physcomitrella patens chromosome-scale assembly reveals moss genome structure and evolution.</title>
        <authorList>
            <person name="Lang D."/>
            <person name="Ullrich K.K."/>
            <person name="Murat F."/>
            <person name="Fuchs J."/>
            <person name="Jenkins J."/>
            <person name="Haas F.B."/>
            <person name="Piednoel M."/>
            <person name="Gundlach H."/>
            <person name="Van Bel M."/>
            <person name="Meyberg R."/>
            <person name="Vives C."/>
            <person name="Morata J."/>
            <person name="Symeonidi A."/>
            <person name="Hiss M."/>
            <person name="Muchero W."/>
            <person name="Kamisugi Y."/>
            <person name="Saleh O."/>
            <person name="Blanc G."/>
            <person name="Decker E.L."/>
            <person name="van Gessel N."/>
            <person name="Grimwood J."/>
            <person name="Hayes R.D."/>
            <person name="Graham S.W."/>
            <person name="Gunter L.E."/>
            <person name="McDaniel S.F."/>
            <person name="Hoernstein S.N.W."/>
            <person name="Larsson A."/>
            <person name="Li F.W."/>
            <person name="Perroud P.F."/>
            <person name="Phillips J."/>
            <person name="Ranjan P."/>
            <person name="Rokshar D.S."/>
            <person name="Rothfels C.J."/>
            <person name="Schneider L."/>
            <person name="Shu S."/>
            <person name="Stevenson D.W."/>
            <person name="Thummler F."/>
            <person name="Tillich M."/>
            <person name="Villarreal Aguilar J.C."/>
            <person name="Widiez T."/>
            <person name="Wong G.K."/>
            <person name="Wymore A."/>
            <person name="Zhang Y."/>
            <person name="Zimmer A.D."/>
            <person name="Quatrano R.S."/>
            <person name="Mayer K.F.X."/>
            <person name="Goodstein D."/>
            <person name="Casacuberta J.M."/>
            <person name="Vandepoele K."/>
            <person name="Reski R."/>
            <person name="Cuming A.C."/>
            <person name="Tuskan G.A."/>
            <person name="Maumus F."/>
            <person name="Salse J."/>
            <person name="Schmutz J."/>
            <person name="Rensing S.A."/>
        </authorList>
    </citation>
    <scope>NUCLEOTIDE SEQUENCE [LARGE SCALE GENOMIC DNA]</scope>
    <source>
        <strain evidence="1 2">cv. Gransden 2004</strain>
    </source>
</reference>
<sequence length="73" mass="8648">MSDAGVVEFEQCRAFQGWVGMRLGRMQWQYCHCIVHMEWMYIWMSRICPLVKISSLCCIRPTSKWLAARGDFL</sequence>
<dbReference type="EnsemblPlants" id="Pp3c4_12993V3.1">
    <property type="protein sequence ID" value="PAC:32920184.CDS.1"/>
    <property type="gene ID" value="Pp3c4_12993"/>
</dbReference>
<evidence type="ECO:0000313" key="1">
    <source>
        <dbReference type="EnsemblPlants" id="PAC:32920184.CDS.1"/>
    </source>
</evidence>
<reference evidence="1" key="3">
    <citation type="submission" date="2020-12" db="UniProtKB">
        <authorList>
            <consortium name="EnsemblPlants"/>
        </authorList>
    </citation>
    <scope>IDENTIFICATION</scope>
</reference>
<proteinExistence type="predicted"/>
<protein>
    <submittedName>
        <fullName evidence="1">Uncharacterized protein</fullName>
    </submittedName>
</protein>
<name>A0A7I3Z3C4_PHYPA</name>
<dbReference type="InParanoid" id="A0A7I3Z3C4"/>